<feature type="compositionally biased region" description="Polar residues" evidence="1">
    <location>
        <begin position="62"/>
        <end position="78"/>
    </location>
</feature>
<dbReference type="AlphaFoldDB" id="A0A2A2LZ65"/>
<protein>
    <submittedName>
        <fullName evidence="2">Uncharacterized protein</fullName>
    </submittedName>
</protein>
<proteinExistence type="predicted"/>
<feature type="compositionally biased region" description="Basic and acidic residues" evidence="1">
    <location>
        <begin position="30"/>
        <end position="60"/>
    </location>
</feature>
<dbReference type="Proteomes" id="UP000218231">
    <property type="component" value="Unassembled WGS sequence"/>
</dbReference>
<dbReference type="EMBL" id="LIAE01006308">
    <property type="protein sequence ID" value="PAV91542.1"/>
    <property type="molecule type" value="Genomic_DNA"/>
</dbReference>
<feature type="compositionally biased region" description="Basic and acidic residues" evidence="1">
    <location>
        <begin position="79"/>
        <end position="101"/>
    </location>
</feature>
<keyword evidence="3" id="KW-1185">Reference proteome</keyword>
<organism evidence="2 3">
    <name type="scientific">Diploscapter pachys</name>
    <dbReference type="NCBI Taxonomy" id="2018661"/>
    <lineage>
        <taxon>Eukaryota</taxon>
        <taxon>Metazoa</taxon>
        <taxon>Ecdysozoa</taxon>
        <taxon>Nematoda</taxon>
        <taxon>Chromadorea</taxon>
        <taxon>Rhabditida</taxon>
        <taxon>Rhabditina</taxon>
        <taxon>Rhabditomorpha</taxon>
        <taxon>Rhabditoidea</taxon>
        <taxon>Rhabditidae</taxon>
        <taxon>Diploscapter</taxon>
    </lineage>
</organism>
<feature type="compositionally biased region" description="Basic and acidic residues" evidence="1">
    <location>
        <begin position="109"/>
        <end position="121"/>
    </location>
</feature>
<evidence type="ECO:0000313" key="3">
    <source>
        <dbReference type="Proteomes" id="UP000218231"/>
    </source>
</evidence>
<name>A0A2A2LZ65_9BILA</name>
<feature type="compositionally biased region" description="Basic and acidic residues" evidence="1">
    <location>
        <begin position="132"/>
        <end position="158"/>
    </location>
</feature>
<feature type="region of interest" description="Disordered" evidence="1">
    <location>
        <begin position="30"/>
        <end position="159"/>
    </location>
</feature>
<accession>A0A2A2LZ65</accession>
<comment type="caution">
    <text evidence="2">The sequence shown here is derived from an EMBL/GenBank/DDBJ whole genome shotgun (WGS) entry which is preliminary data.</text>
</comment>
<feature type="region of interest" description="Disordered" evidence="1">
    <location>
        <begin position="177"/>
        <end position="208"/>
    </location>
</feature>
<reference evidence="2 3" key="1">
    <citation type="journal article" date="2017" name="Curr. Biol.">
        <title>Genome architecture and evolution of a unichromosomal asexual nematode.</title>
        <authorList>
            <person name="Fradin H."/>
            <person name="Zegar C."/>
            <person name="Gutwein M."/>
            <person name="Lucas J."/>
            <person name="Kovtun M."/>
            <person name="Corcoran D."/>
            <person name="Baugh L.R."/>
            <person name="Kiontke K."/>
            <person name="Gunsalus K."/>
            <person name="Fitch D.H."/>
            <person name="Piano F."/>
        </authorList>
    </citation>
    <scope>NUCLEOTIDE SEQUENCE [LARGE SCALE GENOMIC DNA]</scope>
    <source>
        <strain evidence="2">PF1309</strain>
    </source>
</reference>
<evidence type="ECO:0000313" key="2">
    <source>
        <dbReference type="EMBL" id="PAV91542.1"/>
    </source>
</evidence>
<feature type="compositionally biased region" description="Polar residues" evidence="1">
    <location>
        <begin position="195"/>
        <end position="208"/>
    </location>
</feature>
<evidence type="ECO:0000256" key="1">
    <source>
        <dbReference type="SAM" id="MobiDB-lite"/>
    </source>
</evidence>
<dbReference type="OrthoDB" id="5867922at2759"/>
<sequence length="208" mass="24048">MNGDRRKSEEEERELDRKIALIREKNIKIEERSKASADNNIGKEIEADKLKSMEGGEKKKASNNSETNQESKASTSNGKDGKERQWDREWDKGKIPAEMWRENVPPMEMKGRLAKDKEMAKRQKQRPNNNSENHKLVNSEKSDKVEGEQKKNQRKENDNFVVKDVVRKLVNKVIYLEKQENLQSSGPEMVKKNDANQNIVQRASQANA</sequence>
<gene>
    <name evidence="2" type="ORF">WR25_24581</name>
</gene>